<accession>A0A916JSF4</accession>
<protein>
    <recommendedName>
        <fullName evidence="8">Probable membrane transporter protein</fullName>
    </recommendedName>
</protein>
<feature type="transmembrane region" description="Helical" evidence="8">
    <location>
        <begin position="164"/>
        <end position="181"/>
    </location>
</feature>
<keyword evidence="10" id="KW-1185">Reference proteome</keyword>
<evidence type="ECO:0000256" key="6">
    <source>
        <dbReference type="ARBA" id="ARBA00022989"/>
    </source>
</evidence>
<keyword evidence="4 8" id="KW-1003">Cell membrane</keyword>
<keyword evidence="6 8" id="KW-1133">Transmembrane helix</keyword>
<dbReference type="Pfam" id="PF01925">
    <property type="entry name" value="TauE"/>
    <property type="match status" value="1"/>
</dbReference>
<organism evidence="9 10">
    <name type="scientific">Paenibacillus solanacearum</name>
    <dbReference type="NCBI Taxonomy" id="2048548"/>
    <lineage>
        <taxon>Bacteria</taxon>
        <taxon>Bacillati</taxon>
        <taxon>Bacillota</taxon>
        <taxon>Bacilli</taxon>
        <taxon>Bacillales</taxon>
        <taxon>Paenibacillaceae</taxon>
        <taxon>Paenibacillus</taxon>
    </lineage>
</organism>
<evidence type="ECO:0000256" key="2">
    <source>
        <dbReference type="ARBA" id="ARBA00009142"/>
    </source>
</evidence>
<reference evidence="9" key="1">
    <citation type="submission" date="2021-06" db="EMBL/GenBank/DDBJ databases">
        <authorList>
            <person name="Criscuolo A."/>
        </authorList>
    </citation>
    <scope>NUCLEOTIDE SEQUENCE</scope>
    <source>
        <strain evidence="9">CIP111600</strain>
    </source>
</reference>
<evidence type="ECO:0000313" key="10">
    <source>
        <dbReference type="Proteomes" id="UP000693672"/>
    </source>
</evidence>
<dbReference type="EMBL" id="CAJVAS010000001">
    <property type="protein sequence ID" value="CAG7598769.1"/>
    <property type="molecule type" value="Genomic_DNA"/>
</dbReference>
<comment type="caution">
    <text evidence="9">The sequence shown here is derived from an EMBL/GenBank/DDBJ whole genome shotgun (WGS) entry which is preliminary data.</text>
</comment>
<sequence>MDTWVWLACIVFAASLLQTSTGYGFSIVGTPFLLLLYPAQSAIQINIILSLCLSAFMMFRVGKEVDKRLLGKLIAGSIAGLAAGLFVYLYADIRFIKLAVGGLILLLTVLLLSQRTMRQTSRRDYAVGGVSGLLTSSIGVPGPPLLLYFASTGMDKAILRSTTLAYYLFVYSVSLVLQIGFGGTSLDAWTDSLVALPPLLAGILFGQLCFRWISPGLFKIITYVILLFTGGYLFVTSL</sequence>
<evidence type="ECO:0000256" key="7">
    <source>
        <dbReference type="ARBA" id="ARBA00023136"/>
    </source>
</evidence>
<evidence type="ECO:0000256" key="3">
    <source>
        <dbReference type="ARBA" id="ARBA00022448"/>
    </source>
</evidence>
<dbReference type="PANTHER" id="PTHR30269:SF37">
    <property type="entry name" value="MEMBRANE TRANSPORTER PROTEIN"/>
    <property type="match status" value="1"/>
</dbReference>
<dbReference type="AlphaFoldDB" id="A0A916JSF4"/>
<keyword evidence="3" id="KW-0813">Transport</keyword>
<evidence type="ECO:0000256" key="5">
    <source>
        <dbReference type="ARBA" id="ARBA00022692"/>
    </source>
</evidence>
<feature type="transmembrane region" description="Helical" evidence="8">
    <location>
        <begin position="217"/>
        <end position="235"/>
    </location>
</feature>
<evidence type="ECO:0000256" key="8">
    <source>
        <dbReference type="RuleBase" id="RU363041"/>
    </source>
</evidence>
<feature type="transmembrane region" description="Helical" evidence="8">
    <location>
        <begin position="69"/>
        <end position="89"/>
    </location>
</feature>
<evidence type="ECO:0000256" key="4">
    <source>
        <dbReference type="ARBA" id="ARBA00022475"/>
    </source>
</evidence>
<dbReference type="GO" id="GO:0005886">
    <property type="term" value="C:plasma membrane"/>
    <property type="evidence" value="ECO:0007669"/>
    <property type="project" value="UniProtKB-SubCell"/>
</dbReference>
<dbReference type="InterPro" id="IPR052017">
    <property type="entry name" value="TSUP"/>
</dbReference>
<dbReference type="PANTHER" id="PTHR30269">
    <property type="entry name" value="TRANSMEMBRANE PROTEIN YFCA"/>
    <property type="match status" value="1"/>
</dbReference>
<dbReference type="Proteomes" id="UP000693672">
    <property type="component" value="Unassembled WGS sequence"/>
</dbReference>
<evidence type="ECO:0000256" key="1">
    <source>
        <dbReference type="ARBA" id="ARBA00004651"/>
    </source>
</evidence>
<feature type="transmembrane region" description="Helical" evidence="8">
    <location>
        <begin position="34"/>
        <end position="57"/>
    </location>
</feature>
<keyword evidence="7 8" id="KW-0472">Membrane</keyword>
<feature type="transmembrane region" description="Helical" evidence="8">
    <location>
        <begin position="193"/>
        <end position="210"/>
    </location>
</feature>
<evidence type="ECO:0000313" key="9">
    <source>
        <dbReference type="EMBL" id="CAG7598769.1"/>
    </source>
</evidence>
<name>A0A916JSF4_9BACL</name>
<gene>
    <name evidence="9" type="ORF">PAESOLCIP111_00256</name>
</gene>
<comment type="similarity">
    <text evidence="2 8">Belongs to the 4-toluene sulfonate uptake permease (TSUP) (TC 2.A.102) family.</text>
</comment>
<comment type="subcellular location">
    <subcellularLocation>
        <location evidence="1 8">Cell membrane</location>
        <topology evidence="1 8">Multi-pass membrane protein</topology>
    </subcellularLocation>
</comment>
<dbReference type="RefSeq" id="WP_218090076.1">
    <property type="nucleotide sequence ID" value="NZ_CAJVAS010000001.1"/>
</dbReference>
<feature type="transmembrane region" description="Helical" evidence="8">
    <location>
        <begin position="95"/>
        <end position="113"/>
    </location>
</feature>
<keyword evidence="5 8" id="KW-0812">Transmembrane</keyword>
<dbReference type="InterPro" id="IPR002781">
    <property type="entry name" value="TM_pro_TauE-like"/>
</dbReference>
<proteinExistence type="inferred from homology"/>